<keyword evidence="3" id="KW-1185">Reference proteome</keyword>
<dbReference type="EMBL" id="MU806113">
    <property type="protein sequence ID" value="KAJ3839689.1"/>
    <property type="molecule type" value="Genomic_DNA"/>
</dbReference>
<dbReference type="AlphaFoldDB" id="A0AA38PB57"/>
<sequence>MVELAGHLCAESSSTTAVSQLLPDITNDEQAAQYMRRVFEPDHRAIRERLQIQQPHVEVHCPLIPKGVGIKSLPVPIHPYAKALMTARKYVPLWYFLPVATAEGRTGSRDYSVDHGHCCRRSSATLIVRASLNEIPDSQLAWSQIRLAKAGFLEALKLGDYTSEYITMFTNFYTNMDIHPEMCRIHGERVMIHYHSEMRMAWYDAFERGEPFDLAVISKNVLQECRYDIESQIHQERNESIQAASAATAAAQAQLDQFSENEPVPHRYSSRANHRTHPYRYTSPRKGSFSKDADRAYDGIPPASAPRSFRRSGE</sequence>
<name>A0AA38PB57_9AGAR</name>
<accession>A0AA38PB57</accession>
<reference evidence="2" key="1">
    <citation type="submission" date="2022-08" db="EMBL/GenBank/DDBJ databases">
        <authorList>
            <consortium name="DOE Joint Genome Institute"/>
            <person name="Min B."/>
            <person name="Riley R."/>
            <person name="Sierra-Patev S."/>
            <person name="Naranjo-Ortiz M."/>
            <person name="Looney B."/>
            <person name="Konkel Z."/>
            <person name="Slot J.C."/>
            <person name="Sakamoto Y."/>
            <person name="Steenwyk J.L."/>
            <person name="Rokas A."/>
            <person name="Carro J."/>
            <person name="Camarero S."/>
            <person name="Ferreira P."/>
            <person name="Molpeceres G."/>
            <person name="Ruiz-Duenas F.J."/>
            <person name="Serrano A."/>
            <person name="Henrissat B."/>
            <person name="Drula E."/>
            <person name="Hughes K.W."/>
            <person name="Mata J.L."/>
            <person name="Ishikawa N.K."/>
            <person name="Vargas-Isla R."/>
            <person name="Ushijima S."/>
            <person name="Smith C.A."/>
            <person name="Ahrendt S."/>
            <person name="Andreopoulos W."/>
            <person name="He G."/>
            <person name="Labutti K."/>
            <person name="Lipzen A."/>
            <person name="Ng V."/>
            <person name="Sandor L."/>
            <person name="Barry K."/>
            <person name="Martinez A.T."/>
            <person name="Xiao Y."/>
            <person name="Gibbons J.G."/>
            <person name="Terashima K."/>
            <person name="Hibbett D.S."/>
            <person name="Grigoriev I.V."/>
        </authorList>
    </citation>
    <scope>NUCLEOTIDE SEQUENCE</scope>
    <source>
        <strain evidence="2">TFB9207</strain>
    </source>
</reference>
<gene>
    <name evidence="2" type="ORF">F5878DRAFT_709282</name>
</gene>
<comment type="caution">
    <text evidence="2">The sequence shown here is derived from an EMBL/GenBank/DDBJ whole genome shotgun (WGS) entry which is preliminary data.</text>
</comment>
<evidence type="ECO:0000313" key="3">
    <source>
        <dbReference type="Proteomes" id="UP001163846"/>
    </source>
</evidence>
<proteinExistence type="predicted"/>
<protein>
    <submittedName>
        <fullName evidence="2">Uncharacterized protein</fullName>
    </submittedName>
</protein>
<feature type="compositionally biased region" description="Basic residues" evidence="1">
    <location>
        <begin position="268"/>
        <end position="278"/>
    </location>
</feature>
<feature type="region of interest" description="Disordered" evidence="1">
    <location>
        <begin position="259"/>
        <end position="314"/>
    </location>
</feature>
<evidence type="ECO:0000313" key="2">
    <source>
        <dbReference type="EMBL" id="KAJ3839689.1"/>
    </source>
</evidence>
<evidence type="ECO:0000256" key="1">
    <source>
        <dbReference type="SAM" id="MobiDB-lite"/>
    </source>
</evidence>
<dbReference type="Proteomes" id="UP001163846">
    <property type="component" value="Unassembled WGS sequence"/>
</dbReference>
<organism evidence="2 3">
    <name type="scientific">Lentinula raphanica</name>
    <dbReference type="NCBI Taxonomy" id="153919"/>
    <lineage>
        <taxon>Eukaryota</taxon>
        <taxon>Fungi</taxon>
        <taxon>Dikarya</taxon>
        <taxon>Basidiomycota</taxon>
        <taxon>Agaricomycotina</taxon>
        <taxon>Agaricomycetes</taxon>
        <taxon>Agaricomycetidae</taxon>
        <taxon>Agaricales</taxon>
        <taxon>Marasmiineae</taxon>
        <taxon>Omphalotaceae</taxon>
        <taxon>Lentinula</taxon>
    </lineage>
</organism>